<dbReference type="Proteomes" id="UP000467700">
    <property type="component" value="Unassembled WGS sequence"/>
</dbReference>
<name>A0A8S0W4Q2_CYCAE</name>
<keyword evidence="2" id="KW-1185">Reference proteome</keyword>
<reference evidence="1 2" key="1">
    <citation type="submission" date="2020-01" db="EMBL/GenBank/DDBJ databases">
        <authorList>
            <person name="Gupta K D."/>
        </authorList>
    </citation>
    <scope>NUCLEOTIDE SEQUENCE [LARGE SCALE GENOMIC DNA]</scope>
</reference>
<organism evidence="1 2">
    <name type="scientific">Cyclocybe aegerita</name>
    <name type="common">Black poplar mushroom</name>
    <name type="synonym">Agrocybe aegerita</name>
    <dbReference type="NCBI Taxonomy" id="1973307"/>
    <lineage>
        <taxon>Eukaryota</taxon>
        <taxon>Fungi</taxon>
        <taxon>Dikarya</taxon>
        <taxon>Basidiomycota</taxon>
        <taxon>Agaricomycotina</taxon>
        <taxon>Agaricomycetes</taxon>
        <taxon>Agaricomycetidae</taxon>
        <taxon>Agaricales</taxon>
        <taxon>Agaricineae</taxon>
        <taxon>Bolbitiaceae</taxon>
        <taxon>Cyclocybe</taxon>
    </lineage>
</organism>
<evidence type="ECO:0000313" key="2">
    <source>
        <dbReference type="Proteomes" id="UP000467700"/>
    </source>
</evidence>
<evidence type="ECO:0000313" key="1">
    <source>
        <dbReference type="EMBL" id="CAA7262344.1"/>
    </source>
</evidence>
<sequence>MTSLSDKKYWPDVSIVFYPTSFNSTIAPPTDIVSGLRPLIWKHRSASFSQSFMRYVAEIAHTRPLDVSLICEALRLLFNCDNVLALQIPDPDNKDSTLSFEYIATMELIEEIDTRLQDKYDERKMEISPDNERISGALLSASLLRHQVDVLQNTTVDIICSGLCEFGRKNANKLDELFGVMSIIHIAVAGNFLLKDLQKHLPGDGIIQALKNCIETELFKVKGARALLDVAIASAESGYTKNVAEEQAWRILFPTYAAQNS</sequence>
<gene>
    <name evidence="1" type="ORF">AAE3_LOCUS4472</name>
</gene>
<proteinExistence type="predicted"/>
<dbReference type="OrthoDB" id="2903782at2759"/>
<comment type="caution">
    <text evidence="1">The sequence shown here is derived from an EMBL/GenBank/DDBJ whole genome shotgun (WGS) entry which is preliminary data.</text>
</comment>
<protein>
    <submittedName>
        <fullName evidence="1">Uncharacterized protein</fullName>
    </submittedName>
</protein>
<dbReference type="AlphaFoldDB" id="A0A8S0W4Q2"/>
<dbReference type="EMBL" id="CACVBS010000035">
    <property type="protein sequence ID" value="CAA7262344.1"/>
    <property type="molecule type" value="Genomic_DNA"/>
</dbReference>
<accession>A0A8S0W4Q2</accession>